<dbReference type="GO" id="GO:0003677">
    <property type="term" value="F:DNA binding"/>
    <property type="evidence" value="ECO:0007669"/>
    <property type="project" value="InterPro"/>
</dbReference>
<sequence>MALTREVQDLIARVAEDDRRALAELYRLSGAKLYGIVLRLLRRPDRAGEAMRLAFLRIHAWAADYQTSDDPVAWLVAIARASALDVARSRDETVVFEPFDAPQGAVDPLRRERSPALRRLLGALGALSEERRRMVLLAYNDGWSREALSVYFDAPVATVKAWLARSGSEIATCLARRP</sequence>
<dbReference type="InterPro" id="IPR007627">
    <property type="entry name" value="RNA_pol_sigma70_r2"/>
</dbReference>
<evidence type="ECO:0000256" key="1">
    <source>
        <dbReference type="ARBA" id="ARBA00010641"/>
    </source>
</evidence>
<evidence type="ECO:0000256" key="3">
    <source>
        <dbReference type="ARBA" id="ARBA00023082"/>
    </source>
</evidence>
<dbReference type="PANTHER" id="PTHR43133">
    <property type="entry name" value="RNA POLYMERASE ECF-TYPE SIGMA FACTO"/>
    <property type="match status" value="1"/>
</dbReference>
<protein>
    <submittedName>
        <fullName evidence="7">RNA polymerase subunit sigma-70</fullName>
    </submittedName>
</protein>
<keyword evidence="3" id="KW-0731">Sigma factor</keyword>
<dbReference type="InterPro" id="IPR013249">
    <property type="entry name" value="RNA_pol_sigma70_r4_t2"/>
</dbReference>
<dbReference type="InterPro" id="IPR036388">
    <property type="entry name" value="WH-like_DNA-bd_sf"/>
</dbReference>
<comment type="caution">
    <text evidence="7">The sequence shown here is derived from an EMBL/GenBank/DDBJ whole genome shotgun (WGS) entry which is preliminary data.</text>
</comment>
<feature type="domain" description="RNA polymerase sigma factor 70 region 4 type 2" evidence="6">
    <location>
        <begin position="118"/>
        <end position="165"/>
    </location>
</feature>
<proteinExistence type="inferred from homology"/>
<dbReference type="InterPro" id="IPR013325">
    <property type="entry name" value="RNA_pol_sigma_r2"/>
</dbReference>
<dbReference type="GO" id="GO:0006352">
    <property type="term" value="P:DNA-templated transcription initiation"/>
    <property type="evidence" value="ECO:0007669"/>
    <property type="project" value="InterPro"/>
</dbReference>
<dbReference type="Pfam" id="PF08281">
    <property type="entry name" value="Sigma70_r4_2"/>
    <property type="match status" value="1"/>
</dbReference>
<dbReference type="RefSeq" id="WP_121624910.1">
    <property type="nucleotide sequence ID" value="NZ_JACIIW010000003.1"/>
</dbReference>
<evidence type="ECO:0000259" key="5">
    <source>
        <dbReference type="Pfam" id="PF04542"/>
    </source>
</evidence>
<evidence type="ECO:0000313" key="8">
    <source>
        <dbReference type="Proteomes" id="UP000269692"/>
    </source>
</evidence>
<dbReference type="Proteomes" id="UP000269692">
    <property type="component" value="Unassembled WGS sequence"/>
</dbReference>
<organism evidence="7 8">
    <name type="scientific">Xanthobacter tagetidis</name>
    <dbReference type="NCBI Taxonomy" id="60216"/>
    <lineage>
        <taxon>Bacteria</taxon>
        <taxon>Pseudomonadati</taxon>
        <taxon>Pseudomonadota</taxon>
        <taxon>Alphaproteobacteria</taxon>
        <taxon>Hyphomicrobiales</taxon>
        <taxon>Xanthobacteraceae</taxon>
        <taxon>Xanthobacter</taxon>
    </lineage>
</organism>
<comment type="similarity">
    <text evidence="1">Belongs to the sigma-70 factor family. ECF subfamily.</text>
</comment>
<dbReference type="OrthoDB" id="9784272at2"/>
<keyword evidence="2" id="KW-0805">Transcription regulation</keyword>
<dbReference type="PANTHER" id="PTHR43133:SF62">
    <property type="entry name" value="RNA POLYMERASE SIGMA FACTOR SIGZ"/>
    <property type="match status" value="1"/>
</dbReference>
<accession>A0A3L7A2P2</accession>
<evidence type="ECO:0000259" key="6">
    <source>
        <dbReference type="Pfam" id="PF08281"/>
    </source>
</evidence>
<keyword evidence="8" id="KW-1185">Reference proteome</keyword>
<dbReference type="Gene3D" id="1.10.1740.10">
    <property type="match status" value="1"/>
</dbReference>
<name>A0A3L7A2P2_9HYPH</name>
<keyword evidence="4" id="KW-0804">Transcription</keyword>
<evidence type="ECO:0000313" key="7">
    <source>
        <dbReference type="EMBL" id="RLP74437.1"/>
    </source>
</evidence>
<dbReference type="Pfam" id="PF04542">
    <property type="entry name" value="Sigma70_r2"/>
    <property type="match status" value="1"/>
</dbReference>
<dbReference type="SUPFAM" id="SSF88659">
    <property type="entry name" value="Sigma3 and sigma4 domains of RNA polymerase sigma factors"/>
    <property type="match status" value="1"/>
</dbReference>
<feature type="domain" description="RNA polymerase sigma-70 region 2" evidence="5">
    <location>
        <begin position="25"/>
        <end position="91"/>
    </location>
</feature>
<dbReference type="GO" id="GO:0016987">
    <property type="term" value="F:sigma factor activity"/>
    <property type="evidence" value="ECO:0007669"/>
    <property type="project" value="UniProtKB-KW"/>
</dbReference>
<dbReference type="Gene3D" id="1.10.10.10">
    <property type="entry name" value="Winged helix-like DNA-binding domain superfamily/Winged helix DNA-binding domain"/>
    <property type="match status" value="1"/>
</dbReference>
<reference evidence="7 8" key="1">
    <citation type="submission" date="2018-10" db="EMBL/GenBank/DDBJ databases">
        <title>Xanthobacter tagetidis genome sequencing and assembly.</title>
        <authorList>
            <person name="Maclea K.S."/>
            <person name="Goen A.E."/>
            <person name="Fatima S.A."/>
        </authorList>
    </citation>
    <scope>NUCLEOTIDE SEQUENCE [LARGE SCALE GENOMIC DNA]</scope>
    <source>
        <strain evidence="7 8">ATCC 700314</strain>
    </source>
</reference>
<gene>
    <name evidence="7" type="ORF">D9R14_18930</name>
</gene>
<evidence type="ECO:0000256" key="2">
    <source>
        <dbReference type="ARBA" id="ARBA00023015"/>
    </source>
</evidence>
<dbReference type="EMBL" id="RCTF01000019">
    <property type="protein sequence ID" value="RLP74437.1"/>
    <property type="molecule type" value="Genomic_DNA"/>
</dbReference>
<dbReference type="InterPro" id="IPR039425">
    <property type="entry name" value="RNA_pol_sigma-70-like"/>
</dbReference>
<dbReference type="InterPro" id="IPR013324">
    <property type="entry name" value="RNA_pol_sigma_r3/r4-like"/>
</dbReference>
<dbReference type="AlphaFoldDB" id="A0A3L7A2P2"/>
<evidence type="ECO:0000256" key="4">
    <source>
        <dbReference type="ARBA" id="ARBA00023163"/>
    </source>
</evidence>
<dbReference type="SUPFAM" id="SSF88946">
    <property type="entry name" value="Sigma2 domain of RNA polymerase sigma factors"/>
    <property type="match status" value="1"/>
</dbReference>